<feature type="transmembrane region" description="Helical" evidence="16">
    <location>
        <begin position="157"/>
        <end position="180"/>
    </location>
</feature>
<feature type="transmembrane region" description="Helical" evidence="16">
    <location>
        <begin position="325"/>
        <end position="354"/>
    </location>
</feature>
<evidence type="ECO:0000256" key="2">
    <source>
        <dbReference type="ARBA" id="ARBA00006434"/>
    </source>
</evidence>
<evidence type="ECO:0000256" key="14">
    <source>
        <dbReference type="ARBA" id="ARBA00082709"/>
    </source>
</evidence>
<dbReference type="PANTHER" id="PTHR48086">
    <property type="entry name" value="SODIUM/PROLINE SYMPORTER-RELATED"/>
    <property type="match status" value="1"/>
</dbReference>
<evidence type="ECO:0000313" key="17">
    <source>
        <dbReference type="EMBL" id="RJF34555.1"/>
    </source>
</evidence>
<comment type="similarity">
    <text evidence="2 15">Belongs to the sodium:solute symporter (SSF) (TC 2.A.21) family.</text>
</comment>
<reference evidence="17 18" key="1">
    <citation type="submission" date="2018-09" db="EMBL/GenBank/DDBJ databases">
        <title>Identification of marine bacteria producing industrial enzymes.</title>
        <authorList>
            <person name="Cheng T.H."/>
            <person name="Saidin J."/>
            <person name="Muhd D.D."/>
            <person name="Isa M.N.M."/>
            <person name="Bakar M.F.A."/>
            <person name="Ismail N."/>
        </authorList>
    </citation>
    <scope>NUCLEOTIDE SEQUENCE [LARGE SCALE GENOMIC DNA]</scope>
    <source>
        <strain evidence="17 18">MNAD 1.6</strain>
    </source>
</reference>
<evidence type="ECO:0000256" key="3">
    <source>
        <dbReference type="ARBA" id="ARBA00022448"/>
    </source>
</evidence>
<dbReference type="InterPro" id="IPR011851">
    <property type="entry name" value="Na/Pro_symporter"/>
</dbReference>
<dbReference type="InterPro" id="IPR001734">
    <property type="entry name" value="Na/solute_symporter"/>
</dbReference>
<dbReference type="Proteomes" id="UP000265938">
    <property type="component" value="Unassembled WGS sequence"/>
</dbReference>
<evidence type="ECO:0000256" key="5">
    <source>
        <dbReference type="ARBA" id="ARBA00022692"/>
    </source>
</evidence>
<dbReference type="GO" id="GO:0015824">
    <property type="term" value="P:proline transport"/>
    <property type="evidence" value="ECO:0007669"/>
    <property type="project" value="UniProtKB-UniRule"/>
</dbReference>
<feature type="transmembrane region" description="Helical" evidence="16">
    <location>
        <begin position="407"/>
        <end position="426"/>
    </location>
</feature>
<keyword evidence="7 16" id="KW-1133">Transmembrane helix</keyword>
<keyword evidence="9 16" id="KW-0406">Ion transport</keyword>
<dbReference type="InterPro" id="IPR018212">
    <property type="entry name" value="Na/solute_symporter_CS"/>
</dbReference>
<evidence type="ECO:0000256" key="8">
    <source>
        <dbReference type="ARBA" id="ARBA00023053"/>
    </source>
</evidence>
<dbReference type="Gene3D" id="1.20.1730.10">
    <property type="entry name" value="Sodium/glucose cotransporter"/>
    <property type="match status" value="1"/>
</dbReference>
<dbReference type="Pfam" id="PF00474">
    <property type="entry name" value="SSF"/>
    <property type="match status" value="1"/>
</dbReference>
<feature type="transmembrane region" description="Helical" evidence="16">
    <location>
        <begin position="187"/>
        <end position="204"/>
    </location>
</feature>
<keyword evidence="6 16" id="KW-0769">Symport</keyword>
<feature type="transmembrane region" description="Helical" evidence="16">
    <location>
        <begin position="119"/>
        <end position="137"/>
    </location>
</feature>
<dbReference type="AlphaFoldDB" id="A0A3A3EZS9"/>
<keyword evidence="16" id="KW-0997">Cell inner membrane</keyword>
<comment type="catalytic activity">
    <reaction evidence="12">
        <text>L-proline(in) + Na(+)(in) = L-proline(out) + Na(+)(out)</text>
        <dbReference type="Rhea" id="RHEA:28967"/>
        <dbReference type="ChEBI" id="CHEBI:29101"/>
        <dbReference type="ChEBI" id="CHEBI:60039"/>
    </reaction>
</comment>
<evidence type="ECO:0000256" key="12">
    <source>
        <dbReference type="ARBA" id="ARBA00033708"/>
    </source>
</evidence>
<evidence type="ECO:0000256" key="6">
    <source>
        <dbReference type="ARBA" id="ARBA00022847"/>
    </source>
</evidence>
<keyword evidence="3 16" id="KW-0813">Transport</keyword>
<evidence type="ECO:0000256" key="16">
    <source>
        <dbReference type="RuleBase" id="RU366012"/>
    </source>
</evidence>
<keyword evidence="4" id="KW-1003">Cell membrane</keyword>
<evidence type="ECO:0000256" key="10">
    <source>
        <dbReference type="ARBA" id="ARBA00023136"/>
    </source>
</evidence>
<dbReference type="EMBL" id="QYSE01000003">
    <property type="protein sequence ID" value="RJF34555.1"/>
    <property type="molecule type" value="Genomic_DNA"/>
</dbReference>
<organism evidence="17 18">
    <name type="scientific">Pseudoalteromonas gelatinilytica</name>
    <dbReference type="NCBI Taxonomy" id="1703256"/>
    <lineage>
        <taxon>Bacteria</taxon>
        <taxon>Pseudomonadati</taxon>
        <taxon>Pseudomonadota</taxon>
        <taxon>Gammaproteobacteria</taxon>
        <taxon>Alteromonadales</taxon>
        <taxon>Pseudoalteromonadaceae</taxon>
        <taxon>Pseudoalteromonas</taxon>
    </lineage>
</organism>
<gene>
    <name evidence="17" type="primary">putP</name>
    <name evidence="17" type="ORF">D4741_14330</name>
</gene>
<dbReference type="PANTHER" id="PTHR48086:SF3">
    <property type="entry name" value="SODIUM_PROLINE SYMPORTER"/>
    <property type="match status" value="1"/>
</dbReference>
<feature type="transmembrane region" description="Helical" evidence="16">
    <location>
        <begin position="433"/>
        <end position="451"/>
    </location>
</feature>
<comment type="function">
    <text evidence="16">Catalyzes the sodium-dependent uptake of extracellular L-proline.</text>
</comment>
<dbReference type="GO" id="GO:0005886">
    <property type="term" value="C:plasma membrane"/>
    <property type="evidence" value="ECO:0007669"/>
    <property type="project" value="UniProtKB-SubCell"/>
</dbReference>
<dbReference type="InterPro" id="IPR050277">
    <property type="entry name" value="Sodium:Solute_Symporter"/>
</dbReference>
<dbReference type="InterPro" id="IPR038377">
    <property type="entry name" value="Na/Glc_symporter_sf"/>
</dbReference>
<evidence type="ECO:0000256" key="9">
    <source>
        <dbReference type="ARBA" id="ARBA00023065"/>
    </source>
</evidence>
<proteinExistence type="inferred from homology"/>
<name>A0A3A3EZS9_9GAMM</name>
<dbReference type="NCBIfam" id="TIGR00813">
    <property type="entry name" value="sss"/>
    <property type="match status" value="1"/>
</dbReference>
<feature type="transmembrane region" description="Helical" evidence="16">
    <location>
        <begin position="237"/>
        <end position="257"/>
    </location>
</feature>
<dbReference type="PROSITE" id="PS00457">
    <property type="entry name" value="NA_SOLUT_SYMP_2"/>
    <property type="match status" value="1"/>
</dbReference>
<feature type="transmembrane region" description="Helical" evidence="16">
    <location>
        <begin position="463"/>
        <end position="486"/>
    </location>
</feature>
<evidence type="ECO:0000256" key="1">
    <source>
        <dbReference type="ARBA" id="ARBA00004651"/>
    </source>
</evidence>
<feature type="transmembrane region" description="Helical" evidence="16">
    <location>
        <begin position="62"/>
        <end position="88"/>
    </location>
</feature>
<comment type="subcellular location">
    <subcellularLocation>
        <location evidence="16">Cell inner membrane</location>
        <topology evidence="16">Multi-pass membrane protein</topology>
    </subcellularLocation>
    <subcellularLocation>
        <location evidence="1">Cell membrane</location>
        <topology evidence="1">Multi-pass membrane protein</topology>
    </subcellularLocation>
</comment>
<comment type="caution">
    <text evidence="17">The sequence shown here is derived from an EMBL/GenBank/DDBJ whole genome shotgun (WGS) entry which is preliminary data.</text>
</comment>
<keyword evidence="11 16" id="KW-0739">Sodium transport</keyword>
<dbReference type="FunFam" id="1.20.1730.10:FF:000002">
    <property type="entry name" value="Sodium/proline symporter"/>
    <property type="match status" value="1"/>
</dbReference>
<evidence type="ECO:0000313" key="18">
    <source>
        <dbReference type="Proteomes" id="UP000265938"/>
    </source>
</evidence>
<keyword evidence="5 16" id="KW-0812">Transmembrane</keyword>
<keyword evidence="16" id="KW-0029">Amino-acid transport</keyword>
<evidence type="ECO:0000256" key="15">
    <source>
        <dbReference type="RuleBase" id="RU362091"/>
    </source>
</evidence>
<dbReference type="NCBIfam" id="TIGR02121">
    <property type="entry name" value="Na_Pro_sym"/>
    <property type="match status" value="1"/>
</dbReference>
<evidence type="ECO:0000256" key="13">
    <source>
        <dbReference type="ARBA" id="ARBA00067214"/>
    </source>
</evidence>
<keyword evidence="8 16" id="KW-0915">Sodium</keyword>
<dbReference type="GO" id="GO:0005298">
    <property type="term" value="F:proline:sodium symporter activity"/>
    <property type="evidence" value="ECO:0007669"/>
    <property type="project" value="UniProtKB-UniRule"/>
</dbReference>
<feature type="transmembrane region" description="Helical" evidence="16">
    <location>
        <begin position="375"/>
        <end position="395"/>
    </location>
</feature>
<feature type="transmembrane region" description="Helical" evidence="16">
    <location>
        <begin position="285"/>
        <end position="305"/>
    </location>
</feature>
<sequence>MIISLALYFIVMLGIGLYAYKQSTDDVSGYMLGGRNLSPSVAALSAGASDMSGWLLMGLPGAMYLFGLSKVWIAIGLVLGAWANYFLVAPRLRVYTEKANDSITIPDYFANRFDDNKNILRVISAIVIIVFFTLYTSSGVVAGGKLFENSFNMSYEMGLYITTGVVVIYTLFGGFLAVSLTDFVQGCIMFISLLAVPIATYTMLDQPFMDTLANARYDLLLSSPKDTEIHALNMMDWFAGGSTIAIISAMAWGLGYFGQPHIIVRFMSVRSVKDMPTMRRVGMSWMTLSAIGAVLTGLFGAAFMLENQMPIDDKETIFLVLSELIFHPLIAGFLLAAILAAIMSTISSQLLVCSSSLTEDFYKIYLNRNASQKELVLVGRISVMLVAILAIYLAYDRDSSILDLVSNAWAGFGAAFGPLVLLSLYWKRMNLQGAISGMVVGAATVLFWIYAPITINGQTLSALLYEIVPGFVLSTIAIVVVSLMTAEPKKEITDLFDEVESSL</sequence>
<evidence type="ECO:0000256" key="4">
    <source>
        <dbReference type="ARBA" id="ARBA00022475"/>
    </source>
</evidence>
<evidence type="ECO:0000256" key="7">
    <source>
        <dbReference type="ARBA" id="ARBA00022989"/>
    </source>
</evidence>
<evidence type="ECO:0000256" key="11">
    <source>
        <dbReference type="ARBA" id="ARBA00023201"/>
    </source>
</evidence>
<dbReference type="PROSITE" id="PS50283">
    <property type="entry name" value="NA_SOLUT_SYMP_3"/>
    <property type="match status" value="1"/>
</dbReference>
<dbReference type="RefSeq" id="WP_119853480.1">
    <property type="nucleotide sequence ID" value="NZ_BMIT01000002.1"/>
</dbReference>
<dbReference type="GO" id="GO:0015193">
    <property type="term" value="F:L-proline transmembrane transporter activity"/>
    <property type="evidence" value="ECO:0007669"/>
    <property type="project" value="TreeGrafter"/>
</dbReference>
<protein>
    <recommendedName>
        <fullName evidence="13 16">Sodium/proline symporter</fullName>
    </recommendedName>
    <alternativeName>
        <fullName evidence="14 16">Proline permease</fullName>
    </alternativeName>
</protein>
<accession>A0A3A3EZS9</accession>
<dbReference type="GO" id="GO:0031402">
    <property type="term" value="F:sodium ion binding"/>
    <property type="evidence" value="ECO:0007669"/>
    <property type="project" value="UniProtKB-UniRule"/>
</dbReference>
<comment type="caution">
    <text evidence="16">Lacks conserved residue(s) required for the propagation of feature annotation.</text>
</comment>
<dbReference type="CDD" id="cd11475">
    <property type="entry name" value="SLC5sbd_PutP"/>
    <property type="match status" value="1"/>
</dbReference>
<keyword evidence="10 16" id="KW-0472">Membrane</keyword>